<comment type="caution">
    <text evidence="1">The sequence shown here is derived from an EMBL/GenBank/DDBJ whole genome shotgun (WGS) entry which is preliminary data.</text>
</comment>
<organism evidence="1 2">
    <name type="scientific">Petrolisthes cinctipes</name>
    <name type="common">Flat porcelain crab</name>
    <dbReference type="NCBI Taxonomy" id="88211"/>
    <lineage>
        <taxon>Eukaryota</taxon>
        <taxon>Metazoa</taxon>
        <taxon>Ecdysozoa</taxon>
        <taxon>Arthropoda</taxon>
        <taxon>Crustacea</taxon>
        <taxon>Multicrustacea</taxon>
        <taxon>Malacostraca</taxon>
        <taxon>Eumalacostraca</taxon>
        <taxon>Eucarida</taxon>
        <taxon>Decapoda</taxon>
        <taxon>Pleocyemata</taxon>
        <taxon>Anomura</taxon>
        <taxon>Galatheoidea</taxon>
        <taxon>Porcellanidae</taxon>
        <taxon>Petrolisthes</taxon>
    </lineage>
</organism>
<reference evidence="1" key="1">
    <citation type="submission" date="2023-10" db="EMBL/GenBank/DDBJ databases">
        <title>Genome assemblies of two species of porcelain crab, Petrolisthes cinctipes and Petrolisthes manimaculis (Anomura: Porcellanidae).</title>
        <authorList>
            <person name="Angst P."/>
        </authorList>
    </citation>
    <scope>NUCLEOTIDE SEQUENCE</scope>
    <source>
        <strain evidence="1">PB745_01</strain>
        <tissue evidence="1">Gill</tissue>
    </source>
</reference>
<gene>
    <name evidence="1" type="ORF">Pcinc_001031</name>
</gene>
<evidence type="ECO:0000313" key="2">
    <source>
        <dbReference type="Proteomes" id="UP001286313"/>
    </source>
</evidence>
<dbReference type="Proteomes" id="UP001286313">
    <property type="component" value="Unassembled WGS sequence"/>
</dbReference>
<keyword evidence="2" id="KW-1185">Reference proteome</keyword>
<protein>
    <submittedName>
        <fullName evidence="1">Uncharacterized protein</fullName>
    </submittedName>
</protein>
<evidence type="ECO:0000313" key="1">
    <source>
        <dbReference type="EMBL" id="KAK3895243.1"/>
    </source>
</evidence>
<dbReference type="EMBL" id="JAWQEG010000061">
    <property type="protein sequence ID" value="KAK3895243.1"/>
    <property type="molecule type" value="Genomic_DNA"/>
</dbReference>
<dbReference type="AlphaFoldDB" id="A0AAE1GKW0"/>
<name>A0AAE1GKW0_PETCI</name>
<sequence>MYSLERRRERYAILYIYKILTGKSINNLNIRFSIHQRRGRLCHIERIYPRANARIKTLKENAFSVRAPLIFNALPRYLRESTEHLDGFKNQLDKFLRTIPDQPKLPHYHISAASNSIIDQLAQRRADGLY</sequence>
<proteinExistence type="predicted"/>
<accession>A0AAE1GKW0</accession>